<evidence type="ECO:0000256" key="1">
    <source>
        <dbReference type="ARBA" id="ARBA00009820"/>
    </source>
</evidence>
<proteinExistence type="inferred from homology"/>
<dbReference type="AlphaFoldDB" id="A0A8J2XTJ6"/>
<reference evidence="2" key="2">
    <citation type="submission" date="2020-09" db="EMBL/GenBank/DDBJ databases">
        <authorList>
            <person name="Sun Q."/>
            <person name="Zhou Y."/>
        </authorList>
    </citation>
    <scope>NUCLEOTIDE SEQUENCE</scope>
    <source>
        <strain evidence="2">CGMCC 1.15448</strain>
    </source>
</reference>
<dbReference type="Proteomes" id="UP000607559">
    <property type="component" value="Unassembled WGS sequence"/>
</dbReference>
<dbReference type="InterPro" id="IPR011659">
    <property type="entry name" value="WD40"/>
</dbReference>
<dbReference type="Pfam" id="PF07676">
    <property type="entry name" value="PD40"/>
    <property type="match status" value="1"/>
</dbReference>
<dbReference type="PANTHER" id="PTHR36842:SF1">
    <property type="entry name" value="PROTEIN TOLB"/>
    <property type="match status" value="1"/>
</dbReference>
<dbReference type="SUPFAM" id="SSF82171">
    <property type="entry name" value="DPP6 N-terminal domain-like"/>
    <property type="match status" value="1"/>
</dbReference>
<dbReference type="InterPro" id="IPR011042">
    <property type="entry name" value="6-blade_b-propeller_TolB-like"/>
</dbReference>
<reference evidence="2" key="1">
    <citation type="journal article" date="2014" name="Int. J. Syst. Evol. Microbiol.">
        <title>Complete genome sequence of Corynebacterium casei LMG S-19264T (=DSM 44701T), isolated from a smear-ripened cheese.</title>
        <authorList>
            <consortium name="US DOE Joint Genome Institute (JGI-PGF)"/>
            <person name="Walter F."/>
            <person name="Albersmeier A."/>
            <person name="Kalinowski J."/>
            <person name="Ruckert C."/>
        </authorList>
    </citation>
    <scope>NUCLEOTIDE SEQUENCE</scope>
    <source>
        <strain evidence="2">CGMCC 1.15448</strain>
    </source>
</reference>
<sequence length="285" mass="31283">MVVFCAGCGIFSNPKGGFDYCYATSKGVYVGRYGKTPTRVYINGTDPCLSPDGEKIAYTDAGAPDRQRRIAVFDLEAGKVNFLDTGCHNCYGPMWSPDGDYLVYNAWTGKDWGIKYIDKDNQHAVLLAEPTDSLMGYTSPTWSADSKKIVVQNMNAVYIYGLDGKILQSVPFEQMDTAVSFSSASSFVLSKKEDKLIYWAEMEGEAGDDEPPAAVFVHDLGSGKSVRISPKGYDCWQPVLKGDTVFCNGKKGKAAGKGNIYRMDLDGGHFALAYKNRMDVSFAQR</sequence>
<protein>
    <recommendedName>
        <fullName evidence="4">Translocation protein TolB</fullName>
    </recommendedName>
</protein>
<comment type="caution">
    <text evidence="2">The sequence shown here is derived from an EMBL/GenBank/DDBJ whole genome shotgun (WGS) entry which is preliminary data.</text>
</comment>
<evidence type="ECO:0000313" key="2">
    <source>
        <dbReference type="EMBL" id="GGB17858.1"/>
    </source>
</evidence>
<organism evidence="2 3">
    <name type="scientific">Puia dinghuensis</name>
    <dbReference type="NCBI Taxonomy" id="1792502"/>
    <lineage>
        <taxon>Bacteria</taxon>
        <taxon>Pseudomonadati</taxon>
        <taxon>Bacteroidota</taxon>
        <taxon>Chitinophagia</taxon>
        <taxon>Chitinophagales</taxon>
        <taxon>Chitinophagaceae</taxon>
        <taxon>Puia</taxon>
    </lineage>
</organism>
<dbReference type="Gene3D" id="2.120.10.30">
    <property type="entry name" value="TolB, C-terminal domain"/>
    <property type="match status" value="1"/>
</dbReference>
<comment type="similarity">
    <text evidence="1">Belongs to the TolB family.</text>
</comment>
<keyword evidence="3" id="KW-1185">Reference proteome</keyword>
<dbReference type="EMBL" id="BMJC01000005">
    <property type="protein sequence ID" value="GGB17858.1"/>
    <property type="molecule type" value="Genomic_DNA"/>
</dbReference>
<gene>
    <name evidence="2" type="ORF">GCM10011511_47060</name>
</gene>
<accession>A0A8J2XTJ6</accession>
<name>A0A8J2XTJ6_9BACT</name>
<evidence type="ECO:0000313" key="3">
    <source>
        <dbReference type="Proteomes" id="UP000607559"/>
    </source>
</evidence>
<evidence type="ECO:0008006" key="4">
    <source>
        <dbReference type="Google" id="ProtNLM"/>
    </source>
</evidence>
<dbReference type="PANTHER" id="PTHR36842">
    <property type="entry name" value="PROTEIN TOLB HOMOLOG"/>
    <property type="match status" value="1"/>
</dbReference>